<dbReference type="Pfam" id="PF21597">
    <property type="entry name" value="TetR_C_43"/>
    <property type="match status" value="1"/>
</dbReference>
<keyword evidence="7" id="KW-1185">Reference proteome</keyword>
<dbReference type="SUPFAM" id="SSF46689">
    <property type="entry name" value="Homeodomain-like"/>
    <property type="match status" value="1"/>
</dbReference>
<dbReference type="InterPro" id="IPR009057">
    <property type="entry name" value="Homeodomain-like_sf"/>
</dbReference>
<keyword evidence="2 4" id="KW-0238">DNA-binding</keyword>
<dbReference type="PANTHER" id="PTHR30055">
    <property type="entry name" value="HTH-TYPE TRANSCRIPTIONAL REGULATOR RUTR"/>
    <property type="match status" value="1"/>
</dbReference>
<accession>A0ABS7ZFA0</accession>
<dbReference type="InterPro" id="IPR036271">
    <property type="entry name" value="Tet_transcr_reg_TetR-rel_C_sf"/>
</dbReference>
<evidence type="ECO:0000256" key="3">
    <source>
        <dbReference type="ARBA" id="ARBA00023163"/>
    </source>
</evidence>
<gene>
    <name evidence="6" type="ORF">LEP48_09620</name>
</gene>
<dbReference type="RefSeq" id="WP_225565358.1">
    <property type="nucleotide sequence ID" value="NZ_JAIXCQ010000005.1"/>
</dbReference>
<comment type="caution">
    <text evidence="6">The sequence shown here is derived from an EMBL/GenBank/DDBJ whole genome shotgun (WGS) entry which is preliminary data.</text>
</comment>
<proteinExistence type="predicted"/>
<dbReference type="PRINTS" id="PR00455">
    <property type="entry name" value="HTHTETR"/>
</dbReference>
<keyword evidence="3" id="KW-0804">Transcription</keyword>
<evidence type="ECO:0000256" key="1">
    <source>
        <dbReference type="ARBA" id="ARBA00023015"/>
    </source>
</evidence>
<feature type="domain" description="HTH tetR-type" evidence="5">
    <location>
        <begin position="6"/>
        <end position="65"/>
    </location>
</feature>
<dbReference type="EMBL" id="JAIXCQ010000005">
    <property type="protein sequence ID" value="MCA5893608.1"/>
    <property type="molecule type" value="Genomic_DNA"/>
</dbReference>
<dbReference type="PROSITE" id="PS50977">
    <property type="entry name" value="HTH_TETR_2"/>
    <property type="match status" value="1"/>
</dbReference>
<evidence type="ECO:0000256" key="4">
    <source>
        <dbReference type="PROSITE-ProRule" id="PRU00335"/>
    </source>
</evidence>
<evidence type="ECO:0000259" key="5">
    <source>
        <dbReference type="PROSITE" id="PS50977"/>
    </source>
</evidence>
<dbReference type="InterPro" id="IPR001647">
    <property type="entry name" value="HTH_TetR"/>
</dbReference>
<dbReference type="Gene3D" id="1.10.357.10">
    <property type="entry name" value="Tetracycline Repressor, domain 2"/>
    <property type="match status" value="1"/>
</dbReference>
<name>A0ABS7ZFA0_9MICO</name>
<dbReference type="PROSITE" id="PS01081">
    <property type="entry name" value="HTH_TETR_1"/>
    <property type="match status" value="1"/>
</dbReference>
<dbReference type="SUPFAM" id="SSF48498">
    <property type="entry name" value="Tetracyclin repressor-like, C-terminal domain"/>
    <property type="match status" value="1"/>
</dbReference>
<dbReference type="Pfam" id="PF00440">
    <property type="entry name" value="TetR_N"/>
    <property type="match status" value="1"/>
</dbReference>
<dbReference type="InterPro" id="IPR050109">
    <property type="entry name" value="HTH-type_TetR-like_transc_reg"/>
</dbReference>
<protein>
    <submittedName>
        <fullName evidence="6">TetR family transcriptional regulator</fullName>
    </submittedName>
</protein>
<dbReference type="InterPro" id="IPR049445">
    <property type="entry name" value="TetR_SbtR-like_C"/>
</dbReference>
<feature type="DNA-binding region" description="H-T-H motif" evidence="4">
    <location>
        <begin position="28"/>
        <end position="47"/>
    </location>
</feature>
<evidence type="ECO:0000256" key="2">
    <source>
        <dbReference type="ARBA" id="ARBA00023125"/>
    </source>
</evidence>
<organism evidence="6 7">
    <name type="scientific">Isoptericola luteus</name>
    <dbReference type="NCBI Taxonomy" id="2879484"/>
    <lineage>
        <taxon>Bacteria</taxon>
        <taxon>Bacillati</taxon>
        <taxon>Actinomycetota</taxon>
        <taxon>Actinomycetes</taxon>
        <taxon>Micrococcales</taxon>
        <taxon>Promicromonosporaceae</taxon>
        <taxon>Isoptericola</taxon>
    </lineage>
</organism>
<keyword evidence="1" id="KW-0805">Transcription regulation</keyword>
<sequence length="196" mass="20520">MRADAARNREAVISAAASVLASSGLSASVSDIADRAGVAKGTVFRHFASKEDLVSAVVAGLVNELVEQAEGLLDATDPLQALREFVAAGIRLQARDQAFCQLASTAELAIPGLTERRMRLENVADLLARRAVEAGAVRADVTGRVVVGMMTAAYQGACATGDPGRWPYFLSLLVTGLRHADDSPPLSPRHAVTARA</sequence>
<dbReference type="Proteomes" id="UP001319870">
    <property type="component" value="Unassembled WGS sequence"/>
</dbReference>
<evidence type="ECO:0000313" key="6">
    <source>
        <dbReference type="EMBL" id="MCA5893608.1"/>
    </source>
</evidence>
<reference evidence="6 7" key="1">
    <citation type="submission" date="2021-09" db="EMBL/GenBank/DDBJ databases">
        <title>Isoptericola luteus sp. nov., a novel bacterium isolated from Harbin, the capital city of Heilongjiang province.</title>
        <authorList>
            <person name="Li J."/>
        </authorList>
    </citation>
    <scope>NUCLEOTIDE SEQUENCE [LARGE SCALE GENOMIC DNA]</scope>
    <source>
        <strain evidence="6 7">NEAU-Y5</strain>
    </source>
</reference>
<dbReference type="PANTHER" id="PTHR30055:SF234">
    <property type="entry name" value="HTH-TYPE TRANSCRIPTIONAL REGULATOR BETI"/>
    <property type="match status" value="1"/>
</dbReference>
<dbReference type="InterPro" id="IPR023772">
    <property type="entry name" value="DNA-bd_HTH_TetR-type_CS"/>
</dbReference>
<evidence type="ECO:0000313" key="7">
    <source>
        <dbReference type="Proteomes" id="UP001319870"/>
    </source>
</evidence>